<dbReference type="SUPFAM" id="SSF46785">
    <property type="entry name" value="Winged helix' DNA-binding domain"/>
    <property type="match status" value="1"/>
</dbReference>
<dbReference type="InterPro" id="IPR036390">
    <property type="entry name" value="WH_DNA-bd_sf"/>
</dbReference>
<dbReference type="Pfam" id="PF13601">
    <property type="entry name" value="HTH_34"/>
    <property type="match status" value="1"/>
</dbReference>
<dbReference type="EMBL" id="RDBF01000012">
    <property type="protein sequence ID" value="RLV54932.1"/>
    <property type="molecule type" value="Genomic_DNA"/>
</dbReference>
<dbReference type="CDD" id="cd00090">
    <property type="entry name" value="HTH_ARSR"/>
    <property type="match status" value="1"/>
</dbReference>
<dbReference type="Gene3D" id="1.10.10.10">
    <property type="entry name" value="Winged helix-like DNA-binding domain superfamily/Winged helix DNA-binding domain"/>
    <property type="match status" value="1"/>
</dbReference>
<dbReference type="OrthoDB" id="4952043at2"/>
<reference evidence="2 3" key="1">
    <citation type="submission" date="2018-10" db="EMBL/GenBank/DDBJ databases">
        <title>Aeromicrobium sp. 9W16Y-2 whole genome shotgun sequence.</title>
        <authorList>
            <person name="Li F."/>
        </authorList>
    </citation>
    <scope>NUCLEOTIDE SEQUENCE [LARGE SCALE GENOMIC DNA]</scope>
    <source>
        <strain evidence="2 3">9W16Y-2</strain>
    </source>
</reference>
<evidence type="ECO:0000259" key="1">
    <source>
        <dbReference type="Pfam" id="PF13601"/>
    </source>
</evidence>
<dbReference type="Proteomes" id="UP000282515">
    <property type="component" value="Unassembled WGS sequence"/>
</dbReference>
<dbReference type="PANTHER" id="PTHR37318:SF1">
    <property type="entry name" value="BSL7504 PROTEIN"/>
    <property type="match status" value="1"/>
</dbReference>
<dbReference type="InterPro" id="IPR027395">
    <property type="entry name" value="WH_DNA-bd_dom"/>
</dbReference>
<accession>A0A3L8PLP8</accession>
<sequence length="103" mass="11178">MNDGELDPVIHAQARLRVVATLSAMPNRASITFPRLQKLLDMTAGNLSTHLRKLEDAGYVTQTKTIEGRSPVTYVALTPAGLAAFERYTAQIRSLIDPSGEPA</sequence>
<dbReference type="InterPro" id="IPR036388">
    <property type="entry name" value="WH-like_DNA-bd_sf"/>
</dbReference>
<dbReference type="AlphaFoldDB" id="A0A3L8PLP8"/>
<dbReference type="PANTHER" id="PTHR37318">
    <property type="entry name" value="BSL7504 PROTEIN"/>
    <property type="match status" value="1"/>
</dbReference>
<evidence type="ECO:0000313" key="2">
    <source>
        <dbReference type="EMBL" id="RLV54932.1"/>
    </source>
</evidence>
<gene>
    <name evidence="2" type="ORF">D9V41_14030</name>
</gene>
<comment type="caution">
    <text evidence="2">The sequence shown here is derived from an EMBL/GenBank/DDBJ whole genome shotgun (WGS) entry which is preliminary data.</text>
</comment>
<dbReference type="InterPro" id="IPR011991">
    <property type="entry name" value="ArsR-like_HTH"/>
</dbReference>
<name>A0A3L8PLP8_9ACTN</name>
<organism evidence="2 3">
    <name type="scientific">Aeromicrobium phragmitis</name>
    <dbReference type="NCBI Taxonomy" id="2478914"/>
    <lineage>
        <taxon>Bacteria</taxon>
        <taxon>Bacillati</taxon>
        <taxon>Actinomycetota</taxon>
        <taxon>Actinomycetes</taxon>
        <taxon>Propionibacteriales</taxon>
        <taxon>Nocardioidaceae</taxon>
        <taxon>Aeromicrobium</taxon>
    </lineage>
</organism>
<feature type="domain" description="Winged helix DNA-binding" evidence="1">
    <location>
        <begin position="15"/>
        <end position="96"/>
    </location>
</feature>
<proteinExistence type="predicted"/>
<dbReference type="RefSeq" id="WP_121795208.1">
    <property type="nucleotide sequence ID" value="NZ_RDBF01000012.1"/>
</dbReference>
<evidence type="ECO:0000313" key="3">
    <source>
        <dbReference type="Proteomes" id="UP000282515"/>
    </source>
</evidence>
<keyword evidence="3" id="KW-1185">Reference proteome</keyword>
<protein>
    <submittedName>
        <fullName evidence="2">ArsR family transcriptional regulator</fullName>
    </submittedName>
</protein>